<proteinExistence type="predicted"/>
<organism evidence="1 2">
    <name type="scientific">Nepenthes gracilis</name>
    <name type="common">Slender pitcher plant</name>
    <dbReference type="NCBI Taxonomy" id="150966"/>
    <lineage>
        <taxon>Eukaryota</taxon>
        <taxon>Viridiplantae</taxon>
        <taxon>Streptophyta</taxon>
        <taxon>Embryophyta</taxon>
        <taxon>Tracheophyta</taxon>
        <taxon>Spermatophyta</taxon>
        <taxon>Magnoliopsida</taxon>
        <taxon>eudicotyledons</taxon>
        <taxon>Gunneridae</taxon>
        <taxon>Pentapetalae</taxon>
        <taxon>Caryophyllales</taxon>
        <taxon>Nepenthaceae</taxon>
        <taxon>Nepenthes</taxon>
    </lineage>
</organism>
<evidence type="ECO:0000313" key="1">
    <source>
        <dbReference type="EMBL" id="GMH09183.1"/>
    </source>
</evidence>
<comment type="caution">
    <text evidence="1">The sequence shown here is derived from an EMBL/GenBank/DDBJ whole genome shotgun (WGS) entry which is preliminary data.</text>
</comment>
<accession>A0AAD3SDF5</accession>
<keyword evidence="2" id="KW-1185">Reference proteome</keyword>
<dbReference type="Proteomes" id="UP001279734">
    <property type="component" value="Unassembled WGS sequence"/>
</dbReference>
<dbReference type="AlphaFoldDB" id="A0AAD3SDF5"/>
<sequence>MPGILQGFTLESTSPSSLLLRSGMIRHFAVFRSDLRSRSGSAANAVFLCMPKNPSMTLIIPLDDSNAMQRKTPLKESQKLKADLEEC</sequence>
<dbReference type="EMBL" id="BSYO01000009">
    <property type="protein sequence ID" value="GMH09183.1"/>
    <property type="molecule type" value="Genomic_DNA"/>
</dbReference>
<reference evidence="1" key="1">
    <citation type="submission" date="2023-05" db="EMBL/GenBank/DDBJ databases">
        <title>Nepenthes gracilis genome sequencing.</title>
        <authorList>
            <person name="Fukushima K."/>
        </authorList>
    </citation>
    <scope>NUCLEOTIDE SEQUENCE</scope>
    <source>
        <strain evidence="1">SING2019-196</strain>
    </source>
</reference>
<protein>
    <submittedName>
        <fullName evidence="1">Uncharacterized protein</fullName>
    </submittedName>
</protein>
<evidence type="ECO:0000313" key="2">
    <source>
        <dbReference type="Proteomes" id="UP001279734"/>
    </source>
</evidence>
<name>A0AAD3SDF5_NEPGR</name>
<gene>
    <name evidence="1" type="ORF">Nepgr_011023</name>
</gene>